<protein>
    <submittedName>
        <fullName evidence="2">Conserved domain protein</fullName>
    </submittedName>
</protein>
<accession>A0A0H2ZW14</accession>
<dbReference type="Pfam" id="PF12728">
    <property type="entry name" value="HTH_17"/>
    <property type="match status" value="1"/>
</dbReference>
<dbReference type="InterPro" id="IPR041657">
    <property type="entry name" value="HTH_17"/>
</dbReference>
<organism evidence="2 3">
    <name type="scientific">Mycobacterium avium (strain 104)</name>
    <dbReference type="NCBI Taxonomy" id="243243"/>
    <lineage>
        <taxon>Bacteria</taxon>
        <taxon>Bacillati</taxon>
        <taxon>Actinomycetota</taxon>
        <taxon>Actinomycetes</taxon>
        <taxon>Mycobacteriales</taxon>
        <taxon>Mycobacteriaceae</taxon>
        <taxon>Mycobacterium</taxon>
        <taxon>Mycobacterium avium complex (MAC)</taxon>
    </lineage>
</organism>
<name>A0A0H2ZW14_MYCA1</name>
<evidence type="ECO:0000313" key="2">
    <source>
        <dbReference type="EMBL" id="ABK66020.1"/>
    </source>
</evidence>
<dbReference type="HOGENOM" id="CLU_184441_0_0_11"/>
<dbReference type="Proteomes" id="UP000001574">
    <property type="component" value="Chromosome"/>
</dbReference>
<sequence length="65" mass="6987">MSEISGLLSIPRTCEKLGDLGRSTVYDLINDGQLTKVNIGRRAFITADSVTAYLDRITLAAVTTA</sequence>
<gene>
    <name evidence="2" type="ordered locus">MAV_0696</name>
</gene>
<evidence type="ECO:0000259" key="1">
    <source>
        <dbReference type="Pfam" id="PF12728"/>
    </source>
</evidence>
<proteinExistence type="predicted"/>
<dbReference type="AlphaFoldDB" id="A0A0H2ZW14"/>
<reference evidence="2 3" key="1">
    <citation type="submission" date="2006-10" db="EMBL/GenBank/DDBJ databases">
        <authorList>
            <person name="Fleischmann R.D."/>
            <person name="Dodson R.J."/>
            <person name="Haft D.H."/>
            <person name="Merkel J.S."/>
            <person name="Nelson W.C."/>
            <person name="Fraser C.M."/>
        </authorList>
    </citation>
    <scope>NUCLEOTIDE SEQUENCE [LARGE SCALE GENOMIC DNA]</scope>
    <source>
        <strain evidence="2 3">104</strain>
    </source>
</reference>
<dbReference type="RefSeq" id="WP_011723711.1">
    <property type="nucleotide sequence ID" value="NC_008595.1"/>
</dbReference>
<evidence type="ECO:0000313" key="3">
    <source>
        <dbReference type="Proteomes" id="UP000001574"/>
    </source>
</evidence>
<dbReference type="EMBL" id="CP000479">
    <property type="protein sequence ID" value="ABK66020.1"/>
    <property type="molecule type" value="Genomic_DNA"/>
</dbReference>
<feature type="domain" description="Helix-turn-helix" evidence="1">
    <location>
        <begin position="8"/>
        <end position="56"/>
    </location>
</feature>
<dbReference type="KEGG" id="mav:MAV_0696"/>